<evidence type="ECO:0000313" key="2">
    <source>
        <dbReference type="Proteomes" id="UP000231019"/>
    </source>
</evidence>
<comment type="caution">
    <text evidence="1">The sequence shown here is derived from an EMBL/GenBank/DDBJ whole genome shotgun (WGS) entry which is preliminary data.</text>
</comment>
<dbReference type="Proteomes" id="UP000231019">
    <property type="component" value="Unassembled WGS sequence"/>
</dbReference>
<evidence type="ECO:0008006" key="3">
    <source>
        <dbReference type="Google" id="ProtNLM"/>
    </source>
</evidence>
<name>A0A2M7G5C4_9BACT</name>
<reference evidence="1 2" key="1">
    <citation type="submission" date="2017-09" db="EMBL/GenBank/DDBJ databases">
        <title>Depth-based differentiation of microbial function through sediment-hosted aquifers and enrichment of novel symbionts in the deep terrestrial subsurface.</title>
        <authorList>
            <person name="Probst A.J."/>
            <person name="Ladd B."/>
            <person name="Jarett J.K."/>
            <person name="Geller-Mcgrath D.E."/>
            <person name="Sieber C.M."/>
            <person name="Emerson J.B."/>
            <person name="Anantharaman K."/>
            <person name="Thomas B.C."/>
            <person name="Malmstrom R."/>
            <person name="Stieglmeier M."/>
            <person name="Klingl A."/>
            <person name="Woyke T."/>
            <person name="Ryan C.M."/>
            <person name="Banfield J.F."/>
        </authorList>
    </citation>
    <scope>NUCLEOTIDE SEQUENCE [LARGE SCALE GENOMIC DNA]</scope>
    <source>
        <strain evidence="1">CG17_big_fil_post_rev_8_21_14_2_50_48_46</strain>
    </source>
</reference>
<evidence type="ECO:0000313" key="1">
    <source>
        <dbReference type="EMBL" id="PIW17194.1"/>
    </source>
</evidence>
<gene>
    <name evidence="1" type="ORF">COW36_09480</name>
</gene>
<dbReference type="AlphaFoldDB" id="A0A2M7G5C4"/>
<protein>
    <recommendedName>
        <fullName evidence="3">Methyltransferase FkbM domain-containing protein</fullName>
    </recommendedName>
</protein>
<accession>A0A2M7G5C4</accession>
<organism evidence="1 2">
    <name type="scientific">bacterium (Candidatus Blackallbacteria) CG17_big_fil_post_rev_8_21_14_2_50_48_46</name>
    <dbReference type="NCBI Taxonomy" id="2014261"/>
    <lineage>
        <taxon>Bacteria</taxon>
        <taxon>Candidatus Blackallbacteria</taxon>
    </lineage>
</organism>
<dbReference type="EMBL" id="PFFQ01000026">
    <property type="protein sequence ID" value="PIW17194.1"/>
    <property type="molecule type" value="Genomic_DNA"/>
</dbReference>
<proteinExistence type="predicted"/>
<sequence length="316" mass="35641">MTLISENNGIYFFSVPSPDRTVVLPHAENIMVICNESTQYCLHSSQVKELIFDSTLPRQAIPSSNLEKLSEIFSQLGISLGCFVDIGAYDGLNYSNTYPLMCAGWSGLMLECDPCRFTTLAEICRDYPAVQVSRAKVSPKNILAHLASAEIPIEFDFLSLDIDSYDYFVLEALLDRYHPTVICAEVNEVIPPPIEFTVKYRPDFSLDLSSRFFGMSLTKLAKLANRHGYLLAHMHYMDVILIDARFAIKDPENLSAFYKRSFLDLPRPTYYQDYPFDVEALLNAPPEVGLQILLNSFSPFQGQFELSLSTEGFALS</sequence>